<keyword evidence="2" id="KW-0472">Membrane</keyword>
<dbReference type="GO" id="GO:0004143">
    <property type="term" value="F:ATP-dependent diacylglycerol kinase activity"/>
    <property type="evidence" value="ECO:0007669"/>
    <property type="project" value="InterPro"/>
</dbReference>
<accession>A0A098QZV8</accession>
<feature type="transmembrane region" description="Helical" evidence="2">
    <location>
        <begin position="38"/>
        <end position="54"/>
    </location>
</feature>
<proteinExistence type="predicted"/>
<feature type="transmembrane region" description="Helical" evidence="2">
    <location>
        <begin position="244"/>
        <end position="266"/>
    </location>
</feature>
<feature type="transmembrane region" description="Helical" evidence="2">
    <location>
        <begin position="294"/>
        <end position="313"/>
    </location>
</feature>
<keyword evidence="4" id="KW-1185">Reference proteome</keyword>
<gene>
    <name evidence="3" type="ORF">DC28_03775</name>
</gene>
<dbReference type="STRING" id="1480694.DC28_03775"/>
<feature type="compositionally biased region" description="Basic and acidic residues" evidence="1">
    <location>
        <begin position="203"/>
        <end position="214"/>
    </location>
</feature>
<evidence type="ECO:0000313" key="3">
    <source>
        <dbReference type="EMBL" id="KGE73400.1"/>
    </source>
</evidence>
<feature type="region of interest" description="Disordered" evidence="1">
    <location>
        <begin position="143"/>
        <end position="243"/>
    </location>
</feature>
<evidence type="ECO:0000256" key="2">
    <source>
        <dbReference type="SAM" id="Phobius"/>
    </source>
</evidence>
<protein>
    <recommendedName>
        <fullName evidence="5">Phosphatidate cytidylyltransferase</fullName>
    </recommendedName>
</protein>
<dbReference type="OrthoDB" id="8149352at2"/>
<keyword evidence="2" id="KW-0812">Transmembrane</keyword>
<dbReference type="PANTHER" id="PTHR31303">
    <property type="entry name" value="CTP-DEPENDENT DIACYLGLYCEROL KINASE 1"/>
    <property type="match status" value="1"/>
</dbReference>
<dbReference type="InterPro" id="IPR037997">
    <property type="entry name" value="Dgk1-like"/>
</dbReference>
<feature type="transmembrane region" description="Helical" evidence="2">
    <location>
        <begin position="60"/>
        <end position="79"/>
    </location>
</feature>
<dbReference type="eggNOG" id="COG0170">
    <property type="taxonomic scope" value="Bacteria"/>
</dbReference>
<organism evidence="3 4">
    <name type="scientific">Spirochaeta lutea</name>
    <dbReference type="NCBI Taxonomy" id="1480694"/>
    <lineage>
        <taxon>Bacteria</taxon>
        <taxon>Pseudomonadati</taxon>
        <taxon>Spirochaetota</taxon>
        <taxon>Spirochaetia</taxon>
        <taxon>Spirochaetales</taxon>
        <taxon>Spirochaetaceae</taxon>
        <taxon>Spirochaeta</taxon>
    </lineage>
</organism>
<dbReference type="AlphaFoldDB" id="A0A098QZV8"/>
<sequence length="314" mass="32083">MTDLMGLGISYGFIAGVIGVASRLVASGRMGAKAGRKVIHVLVGHWWFLAMALIRQPWVALIGPGSFVIINALIIRLKLLPALSGRDKNYGTVYYPLSLLVLVVLVWYGDLNAWIGALGMMIMCWGDAAAALVGEAWTARRANQVHGPGSGGSTRAGPDRPSPTPPPPGTLSSPAALRPEPDSGTPGGNGEAPGTGLPSNSHAPDRPGDSHSPDRPGGSHTPDRAGDCHSPTAPRSSSPGKKTLAGSLAMGVVSFIVALPLVALALPEAGPGTVLAASATAALTGSVLEYLTPLGLDNISVPLGTAGILWILFL</sequence>
<feature type="transmembrane region" description="Helical" evidence="2">
    <location>
        <begin position="91"/>
        <end position="108"/>
    </location>
</feature>
<evidence type="ECO:0008006" key="5">
    <source>
        <dbReference type="Google" id="ProtNLM"/>
    </source>
</evidence>
<feature type="transmembrane region" description="Helical" evidence="2">
    <location>
        <begin position="6"/>
        <end position="26"/>
    </location>
</feature>
<reference evidence="3 4" key="1">
    <citation type="submission" date="2014-05" db="EMBL/GenBank/DDBJ databases">
        <title>De novo Genome Sequence of Spirocheata sp.</title>
        <authorList>
            <person name="Shivani Y."/>
            <person name="Subhash Y."/>
            <person name="Tushar L."/>
            <person name="Sasikala C."/>
            <person name="Ramana C.V."/>
        </authorList>
    </citation>
    <scope>NUCLEOTIDE SEQUENCE [LARGE SCALE GENOMIC DNA]</scope>
    <source>
        <strain evidence="3 4">JC230</strain>
    </source>
</reference>
<name>A0A098QZV8_9SPIO</name>
<keyword evidence="2" id="KW-1133">Transmembrane helix</keyword>
<feature type="transmembrane region" description="Helical" evidence="2">
    <location>
        <begin position="114"/>
        <end position="134"/>
    </location>
</feature>
<comment type="caution">
    <text evidence="3">The sequence shown here is derived from an EMBL/GenBank/DDBJ whole genome shotgun (WGS) entry which is preliminary data.</text>
</comment>
<dbReference type="RefSeq" id="WP_037546083.1">
    <property type="nucleotide sequence ID" value="NZ_JNUP01000029.1"/>
</dbReference>
<dbReference type="PANTHER" id="PTHR31303:SF1">
    <property type="entry name" value="CTP-DEPENDENT DIACYLGLYCEROL KINASE 1"/>
    <property type="match status" value="1"/>
</dbReference>
<evidence type="ECO:0000256" key="1">
    <source>
        <dbReference type="SAM" id="MobiDB-lite"/>
    </source>
</evidence>
<dbReference type="Proteomes" id="UP000029692">
    <property type="component" value="Unassembled WGS sequence"/>
</dbReference>
<dbReference type="EMBL" id="JNUP01000029">
    <property type="protein sequence ID" value="KGE73400.1"/>
    <property type="molecule type" value="Genomic_DNA"/>
</dbReference>
<feature type="compositionally biased region" description="Pro residues" evidence="1">
    <location>
        <begin position="160"/>
        <end position="169"/>
    </location>
</feature>
<evidence type="ECO:0000313" key="4">
    <source>
        <dbReference type="Proteomes" id="UP000029692"/>
    </source>
</evidence>